<accession>A0A1I0TBD9</accession>
<gene>
    <name evidence="2" type="ORF">SAMN05216169_102012</name>
</gene>
<name>A0A1I0TBD9_9BACL</name>
<organism evidence="2 3">
    <name type="scientific">Anoxybacillus pushchinoensis</name>
    <dbReference type="NCBI Taxonomy" id="150248"/>
    <lineage>
        <taxon>Bacteria</taxon>
        <taxon>Bacillati</taxon>
        <taxon>Bacillota</taxon>
        <taxon>Bacilli</taxon>
        <taxon>Bacillales</taxon>
        <taxon>Anoxybacillaceae</taxon>
        <taxon>Anoxybacillus</taxon>
    </lineage>
</organism>
<protein>
    <submittedName>
        <fullName evidence="2">Uncharacterized protein</fullName>
    </submittedName>
</protein>
<keyword evidence="1" id="KW-1133">Transmembrane helix</keyword>
<evidence type="ECO:0000313" key="3">
    <source>
        <dbReference type="Proteomes" id="UP000198979"/>
    </source>
</evidence>
<keyword evidence="1" id="KW-0812">Transmembrane</keyword>
<feature type="transmembrane region" description="Helical" evidence="1">
    <location>
        <begin position="12"/>
        <end position="33"/>
    </location>
</feature>
<keyword evidence="1" id="KW-0472">Membrane</keyword>
<dbReference type="Proteomes" id="UP000198979">
    <property type="component" value="Unassembled WGS sequence"/>
</dbReference>
<sequence>MDERIDRWMETITNTLFYSIIFFCVPYFMYVVWKYL</sequence>
<reference evidence="3" key="1">
    <citation type="submission" date="2016-10" db="EMBL/GenBank/DDBJ databases">
        <authorList>
            <person name="Varghese N."/>
            <person name="Submissions S."/>
        </authorList>
    </citation>
    <scope>NUCLEOTIDE SEQUENCE [LARGE SCALE GENOMIC DNA]</scope>
    <source>
        <strain evidence="3">K1</strain>
    </source>
</reference>
<evidence type="ECO:0000256" key="1">
    <source>
        <dbReference type="SAM" id="Phobius"/>
    </source>
</evidence>
<proteinExistence type="predicted"/>
<dbReference type="EMBL" id="FOJQ01000020">
    <property type="protein sequence ID" value="SFA49095.1"/>
    <property type="molecule type" value="Genomic_DNA"/>
</dbReference>
<evidence type="ECO:0000313" key="2">
    <source>
        <dbReference type="EMBL" id="SFA49095.1"/>
    </source>
</evidence>
<keyword evidence="3" id="KW-1185">Reference proteome</keyword>
<dbReference type="AlphaFoldDB" id="A0A1I0TBD9"/>